<evidence type="ECO:0000256" key="2">
    <source>
        <dbReference type="SAM" id="MobiDB-lite"/>
    </source>
</evidence>
<evidence type="ECO:0000256" key="1">
    <source>
        <dbReference type="ARBA" id="ARBA00022737"/>
    </source>
</evidence>
<dbReference type="InterPro" id="IPR011050">
    <property type="entry name" value="Pectin_lyase_fold/virulence"/>
</dbReference>
<dbReference type="SMART" id="SM00722">
    <property type="entry name" value="CASH"/>
    <property type="match status" value="1"/>
</dbReference>
<gene>
    <name evidence="5" type="ORF">SAMN05443637_12190</name>
</gene>
<dbReference type="InterPro" id="IPR012334">
    <property type="entry name" value="Pectin_lyas_fold"/>
</dbReference>
<dbReference type="AlphaFoldDB" id="A0A1M6YVC4"/>
<organism evidence="5 6">
    <name type="scientific">Pseudonocardia thermophila</name>
    <dbReference type="NCBI Taxonomy" id="1848"/>
    <lineage>
        <taxon>Bacteria</taxon>
        <taxon>Bacillati</taxon>
        <taxon>Actinomycetota</taxon>
        <taxon>Actinomycetes</taxon>
        <taxon>Pseudonocardiales</taxon>
        <taxon>Pseudonocardiaceae</taxon>
        <taxon>Pseudonocardia</taxon>
    </lineage>
</organism>
<protein>
    <submittedName>
        <fullName evidence="5">Right handed beta helix region</fullName>
    </submittedName>
</protein>
<sequence>MPSSRGAHRASVLVLLLAAVALLASCTSTPGPPSTEGGPATAGPAPLPATPPARVCDRLPPGPAQAPEGAVVVDPAVDGDLMRKTTASPPGTTFWLAPGTHTLGADQFGQVTPKDGNVYLGAPGAVLDGRGINRYAFVGTATGVTIKHLTVRGFNPPHDQGVVNHDSGNGWIIEGNAIEENRGAGLMAGADQQVRGNCLRNNGQYGLNAFQPGNGITGLVVEYNEVVGNNTDDWEAQKPGCGCTGGMKFWAVDGADVRGNWIHDNRGPGLWADTNDNDFLIEGNLIENNDSGALFYEASYNLVLRNNVIRSNGIPEGRSIAAKNDAFPQPAVYLSESGGEPRVPARTDKIEIYGNVFDQNWSGITAWENADRFCNSPANTSTGSCTRLVADREQCTQPGIAQRPLYDDCRWKTQRVEVHDNTFVAAAAPVGCPAGFANKMAILSNYGTYPEWSPYKGEVIQVAIATAQDNRWYANIYRGAWTFVVGAVDEVIPPEQWQQSGQDSGSSFEPTDTVPC</sequence>
<dbReference type="SMART" id="SM00710">
    <property type="entry name" value="PbH1"/>
    <property type="match status" value="7"/>
</dbReference>
<proteinExistence type="predicted"/>
<dbReference type="PROSITE" id="PS51257">
    <property type="entry name" value="PROKAR_LIPOPROTEIN"/>
    <property type="match status" value="1"/>
</dbReference>
<dbReference type="PANTHER" id="PTHR22990:SF15">
    <property type="entry name" value="F-BOX ONLY PROTEIN 10"/>
    <property type="match status" value="1"/>
</dbReference>
<dbReference type="Pfam" id="PF13229">
    <property type="entry name" value="Beta_helix"/>
    <property type="match status" value="1"/>
</dbReference>
<feature type="chain" id="PRO_5012093530" evidence="3">
    <location>
        <begin position="25"/>
        <end position="516"/>
    </location>
</feature>
<keyword evidence="3" id="KW-0732">Signal</keyword>
<evidence type="ECO:0000256" key="3">
    <source>
        <dbReference type="SAM" id="SignalP"/>
    </source>
</evidence>
<evidence type="ECO:0000313" key="6">
    <source>
        <dbReference type="Proteomes" id="UP000184363"/>
    </source>
</evidence>
<dbReference type="SUPFAM" id="SSF51126">
    <property type="entry name" value="Pectin lyase-like"/>
    <property type="match status" value="1"/>
</dbReference>
<dbReference type="InterPro" id="IPR006626">
    <property type="entry name" value="PbH1"/>
</dbReference>
<dbReference type="InterPro" id="IPR006633">
    <property type="entry name" value="Carb-bd_sugar_hydrolysis-dom"/>
</dbReference>
<reference evidence="5 6" key="1">
    <citation type="submission" date="2016-11" db="EMBL/GenBank/DDBJ databases">
        <authorList>
            <person name="Jaros S."/>
            <person name="Januszkiewicz K."/>
            <person name="Wedrychowicz H."/>
        </authorList>
    </citation>
    <scope>NUCLEOTIDE SEQUENCE [LARGE SCALE GENOMIC DNA]</scope>
    <source>
        <strain evidence="5 6">DSM 43832</strain>
    </source>
</reference>
<dbReference type="InterPro" id="IPR039448">
    <property type="entry name" value="Beta_helix"/>
</dbReference>
<evidence type="ECO:0000313" key="5">
    <source>
        <dbReference type="EMBL" id="SHL22055.1"/>
    </source>
</evidence>
<dbReference type="EMBL" id="FRAP01000021">
    <property type="protein sequence ID" value="SHL22055.1"/>
    <property type="molecule type" value="Genomic_DNA"/>
</dbReference>
<feature type="compositionally biased region" description="Low complexity" evidence="2">
    <location>
        <begin position="496"/>
        <end position="507"/>
    </location>
</feature>
<dbReference type="OrthoDB" id="3491333at2"/>
<dbReference type="Gene3D" id="2.160.20.10">
    <property type="entry name" value="Single-stranded right-handed beta-helix, Pectin lyase-like"/>
    <property type="match status" value="1"/>
</dbReference>
<dbReference type="STRING" id="1848.SAMN05443637_12190"/>
<dbReference type="Proteomes" id="UP000184363">
    <property type="component" value="Unassembled WGS sequence"/>
</dbReference>
<dbReference type="RefSeq" id="WP_073459597.1">
    <property type="nucleotide sequence ID" value="NZ_FRAP01000021.1"/>
</dbReference>
<feature type="domain" description="Carbohydrate-binding/sugar hydrolysis" evidence="4">
    <location>
        <begin position="172"/>
        <end position="321"/>
    </location>
</feature>
<dbReference type="PANTHER" id="PTHR22990">
    <property type="entry name" value="F-BOX ONLY PROTEIN"/>
    <property type="match status" value="1"/>
</dbReference>
<keyword evidence="6" id="KW-1185">Reference proteome</keyword>
<feature type="region of interest" description="Disordered" evidence="2">
    <location>
        <begin position="496"/>
        <end position="516"/>
    </location>
</feature>
<feature type="compositionally biased region" description="Low complexity" evidence="2">
    <location>
        <begin position="29"/>
        <end position="44"/>
    </location>
</feature>
<keyword evidence="1" id="KW-0677">Repeat</keyword>
<name>A0A1M6YVC4_PSETH</name>
<evidence type="ECO:0000259" key="4">
    <source>
        <dbReference type="SMART" id="SM00722"/>
    </source>
</evidence>
<accession>A0A1M6YVC4</accession>
<dbReference type="InterPro" id="IPR051550">
    <property type="entry name" value="SCF-Subunits/Alg-Epimerases"/>
</dbReference>
<feature type="signal peptide" evidence="3">
    <location>
        <begin position="1"/>
        <end position="24"/>
    </location>
</feature>
<feature type="region of interest" description="Disordered" evidence="2">
    <location>
        <begin position="29"/>
        <end position="69"/>
    </location>
</feature>